<dbReference type="InterPro" id="IPR015500">
    <property type="entry name" value="Peptidase_S8_subtilisin-rel"/>
</dbReference>
<evidence type="ECO:0000256" key="4">
    <source>
        <dbReference type="ARBA" id="ARBA00022825"/>
    </source>
</evidence>
<evidence type="ECO:0000256" key="2">
    <source>
        <dbReference type="ARBA" id="ARBA00022670"/>
    </source>
</evidence>
<organism evidence="9 10">
    <name type="scientific">Orbilia oligospora</name>
    <name type="common">Nematode-trapping fungus</name>
    <name type="synonym">Arthrobotrys oligospora</name>
    <dbReference type="NCBI Taxonomy" id="2813651"/>
    <lineage>
        <taxon>Eukaryota</taxon>
        <taxon>Fungi</taxon>
        <taxon>Dikarya</taxon>
        <taxon>Ascomycota</taxon>
        <taxon>Pezizomycotina</taxon>
        <taxon>Orbiliomycetes</taxon>
        <taxon>Orbiliales</taxon>
        <taxon>Orbiliaceae</taxon>
        <taxon>Orbilia</taxon>
    </lineage>
</organism>
<comment type="similarity">
    <text evidence="1 5">Belongs to the peptidase S8 family.</text>
</comment>
<keyword evidence="3" id="KW-0378">Hydrolase</keyword>
<dbReference type="Proteomes" id="UP000614610">
    <property type="component" value="Unassembled WGS sequence"/>
</dbReference>
<dbReference type="Pfam" id="PF00082">
    <property type="entry name" value="Peptidase_S8"/>
    <property type="match status" value="1"/>
</dbReference>
<dbReference type="GO" id="GO:0004252">
    <property type="term" value="F:serine-type endopeptidase activity"/>
    <property type="evidence" value="ECO:0007669"/>
    <property type="project" value="InterPro"/>
</dbReference>
<evidence type="ECO:0000256" key="7">
    <source>
        <dbReference type="SAM" id="SignalP"/>
    </source>
</evidence>
<keyword evidence="4" id="KW-0720">Serine protease</keyword>
<dbReference type="PROSITE" id="PS51892">
    <property type="entry name" value="SUBTILASE"/>
    <property type="match status" value="1"/>
</dbReference>
<feature type="domain" description="Peptidase S8/S53" evidence="8">
    <location>
        <begin position="248"/>
        <end position="530"/>
    </location>
</feature>
<keyword evidence="2 9" id="KW-0645">Protease</keyword>
<evidence type="ECO:0000313" key="9">
    <source>
        <dbReference type="EMBL" id="KAF3210144.1"/>
    </source>
</evidence>
<evidence type="ECO:0000256" key="3">
    <source>
        <dbReference type="ARBA" id="ARBA00022801"/>
    </source>
</evidence>
<feature type="region of interest" description="Disordered" evidence="6">
    <location>
        <begin position="24"/>
        <end position="52"/>
    </location>
</feature>
<keyword evidence="7" id="KW-0732">Signal</keyword>
<accession>A0A8H8V8H0</accession>
<sequence>MKISLTLVVVAIFAVISSGCCAPLERGNKSDTSPKGRTTKPATAQKDVPEPEPSDTYLSYLVLFKDSENRPWETILANMGFGAAVKENKHPKRGPLASRALDQGDSRYFTTPDGRQLHAFGGGEGTMKVLKINMTLPEVERIKLLEYVEFVEENKRIPVFEPSPEDNPGVKPSPGLIRPATVPYINAPGFECRRRGFDGRNLPIIEQCGAPWGLYRISSYEPPVFTSSASEQASLSYTYKFREGAGVGVDIYILDTSLNENHPDFEGRARLLWIPTDVDDNPDMALHGFVLSTSQLRIPPKHSFENPNFCLQIARTMLANIITWTLYRTHVAGIAASRTFGVAKGAMVYGVAVIMGDDILDEDIYGGGNAILRHHRGRRGGPGFAGSIVNISAGVDEGWPAIEIMVGRFLREGIHVAVSAGNRNKDACGASPAGMSRIFPVITTGAIAFDDQRHPRTSWGRCVDVYAPGTNIASLSSTSNTVPAVLSGTSMAVPHVVGVMAAELTFRPEFKFDPSGLKRFILDRAIKGGVKLKRSKEDEKVVGGRLLLNNASPGPPVQISPARSFLPDGGF</sequence>
<feature type="signal peptide" evidence="7">
    <location>
        <begin position="1"/>
        <end position="21"/>
    </location>
</feature>
<dbReference type="InterPro" id="IPR034193">
    <property type="entry name" value="PCSK9_ProteinaseK-like"/>
</dbReference>
<comment type="caution">
    <text evidence="9">The sequence shown here is derived from an EMBL/GenBank/DDBJ whole genome shotgun (WGS) entry which is preliminary data.</text>
</comment>
<protein>
    <submittedName>
        <fullName evidence="9">Serine protease</fullName>
    </submittedName>
</protein>
<dbReference type="CDD" id="cd04077">
    <property type="entry name" value="Peptidases_S8_PCSK9_ProteinaseK_like"/>
    <property type="match status" value="1"/>
</dbReference>
<evidence type="ECO:0000313" key="10">
    <source>
        <dbReference type="Proteomes" id="UP000614610"/>
    </source>
</evidence>
<comment type="caution">
    <text evidence="5">Lacks conserved residue(s) required for the propagation of feature annotation.</text>
</comment>
<evidence type="ECO:0000256" key="6">
    <source>
        <dbReference type="SAM" id="MobiDB-lite"/>
    </source>
</evidence>
<dbReference type="InterPro" id="IPR023828">
    <property type="entry name" value="Peptidase_S8_Ser-AS"/>
</dbReference>
<dbReference type="AlphaFoldDB" id="A0A8H8V8H0"/>
<dbReference type="InterPro" id="IPR036852">
    <property type="entry name" value="Peptidase_S8/S53_dom_sf"/>
</dbReference>
<feature type="chain" id="PRO_5034274105" evidence="7">
    <location>
        <begin position="22"/>
        <end position="571"/>
    </location>
</feature>
<dbReference type="EMBL" id="WIWT01000039">
    <property type="protein sequence ID" value="KAF3210144.1"/>
    <property type="molecule type" value="Genomic_DNA"/>
</dbReference>
<gene>
    <name evidence="9" type="primary">SUB8_2</name>
    <name evidence="9" type="ORF">TWF679_006892</name>
</gene>
<evidence type="ECO:0000256" key="1">
    <source>
        <dbReference type="ARBA" id="ARBA00011073"/>
    </source>
</evidence>
<name>A0A8H8V8H0_ORBOL</name>
<evidence type="ECO:0000259" key="8">
    <source>
        <dbReference type="Pfam" id="PF00082"/>
    </source>
</evidence>
<dbReference type="InterPro" id="IPR050131">
    <property type="entry name" value="Peptidase_S8_subtilisin-like"/>
</dbReference>
<dbReference type="PROSITE" id="PS51257">
    <property type="entry name" value="PROKAR_LIPOPROTEIN"/>
    <property type="match status" value="1"/>
</dbReference>
<reference evidence="9" key="1">
    <citation type="submission" date="2019-06" db="EMBL/GenBank/DDBJ databases">
        <authorList>
            <person name="Palmer J.M."/>
        </authorList>
    </citation>
    <scope>NUCLEOTIDE SEQUENCE</scope>
    <source>
        <strain evidence="9">TWF679</strain>
    </source>
</reference>
<dbReference type="PRINTS" id="PR00723">
    <property type="entry name" value="SUBTILISIN"/>
</dbReference>
<dbReference type="Gene3D" id="3.40.50.200">
    <property type="entry name" value="Peptidase S8/S53 domain"/>
    <property type="match status" value="1"/>
</dbReference>
<evidence type="ECO:0000256" key="5">
    <source>
        <dbReference type="PROSITE-ProRule" id="PRU01240"/>
    </source>
</evidence>
<dbReference type="PANTHER" id="PTHR43806">
    <property type="entry name" value="PEPTIDASE S8"/>
    <property type="match status" value="1"/>
</dbReference>
<dbReference type="GO" id="GO:0006508">
    <property type="term" value="P:proteolysis"/>
    <property type="evidence" value="ECO:0007669"/>
    <property type="project" value="UniProtKB-KW"/>
</dbReference>
<dbReference type="PANTHER" id="PTHR43806:SF11">
    <property type="entry name" value="CEREVISIN-RELATED"/>
    <property type="match status" value="1"/>
</dbReference>
<dbReference type="PROSITE" id="PS00138">
    <property type="entry name" value="SUBTILASE_SER"/>
    <property type="match status" value="1"/>
</dbReference>
<dbReference type="SUPFAM" id="SSF52743">
    <property type="entry name" value="Subtilisin-like"/>
    <property type="match status" value="1"/>
</dbReference>
<dbReference type="OrthoDB" id="10256524at2759"/>
<proteinExistence type="inferred from homology"/>
<dbReference type="InterPro" id="IPR000209">
    <property type="entry name" value="Peptidase_S8/S53_dom"/>
</dbReference>